<name>A0A348WEJ9_9RHOB</name>
<evidence type="ECO:0000256" key="5">
    <source>
        <dbReference type="ARBA" id="ARBA00023136"/>
    </source>
</evidence>
<feature type="non-terminal residue" evidence="7">
    <location>
        <position position="86"/>
    </location>
</feature>
<evidence type="ECO:0000256" key="4">
    <source>
        <dbReference type="ARBA" id="ARBA00022475"/>
    </source>
</evidence>
<dbReference type="GO" id="GO:0005524">
    <property type="term" value="F:ATP binding"/>
    <property type="evidence" value="ECO:0007669"/>
    <property type="project" value="UniProtKB-KW"/>
</dbReference>
<evidence type="ECO:0000313" key="8">
    <source>
        <dbReference type="Proteomes" id="UP000264719"/>
    </source>
</evidence>
<evidence type="ECO:0000313" key="7">
    <source>
        <dbReference type="EMBL" id="HAR52961.1"/>
    </source>
</evidence>
<reference evidence="7 8" key="1">
    <citation type="journal article" date="2018" name="Nat. Biotechnol.">
        <title>A standardized bacterial taxonomy based on genome phylogeny substantially revises the tree of life.</title>
        <authorList>
            <person name="Parks D.H."/>
            <person name="Chuvochina M."/>
            <person name="Waite D.W."/>
            <person name="Rinke C."/>
            <person name="Skarshewski A."/>
            <person name="Chaumeil P.A."/>
            <person name="Hugenholtz P."/>
        </authorList>
    </citation>
    <scope>NUCLEOTIDE SEQUENCE [LARGE SCALE GENOMIC DNA]</scope>
    <source>
        <strain evidence="7">UBA9169</strain>
    </source>
</reference>
<keyword evidence="7" id="KW-0547">Nucleotide-binding</keyword>
<gene>
    <name evidence="7" type="ORF">DCS45_13950</name>
</gene>
<dbReference type="SUPFAM" id="SSF52540">
    <property type="entry name" value="P-loop containing nucleoside triphosphate hydrolases"/>
    <property type="match status" value="1"/>
</dbReference>
<dbReference type="Gene3D" id="3.40.50.300">
    <property type="entry name" value="P-loop containing nucleotide triphosphate hydrolases"/>
    <property type="match status" value="1"/>
</dbReference>
<sequence length="86" mass="8910">MRSTRVWRGKDGKIMVISVKDLSVALPEGADRPHAMTGITFDVAAGEVLCIVGESGSGKSVTANTIMNLLPPGLTPVSGTIEMGGR</sequence>
<comment type="subcellular location">
    <subcellularLocation>
        <location evidence="1">Membrane</location>
    </subcellularLocation>
</comment>
<keyword evidence="5" id="KW-0472">Membrane</keyword>
<dbReference type="InterPro" id="IPR050388">
    <property type="entry name" value="ABC_Ni/Peptide_Import"/>
</dbReference>
<protein>
    <submittedName>
        <fullName evidence="7">Microcin ABC transporter ATP-binding protein</fullName>
    </submittedName>
</protein>
<keyword evidence="7" id="KW-0067">ATP-binding</keyword>
<dbReference type="Pfam" id="PF00005">
    <property type="entry name" value="ABC_tran"/>
    <property type="match status" value="1"/>
</dbReference>
<feature type="domain" description="ABC transporter" evidence="6">
    <location>
        <begin position="37"/>
        <end position="85"/>
    </location>
</feature>
<dbReference type="InterPro" id="IPR027417">
    <property type="entry name" value="P-loop_NTPase"/>
</dbReference>
<accession>A0A348WEJ9</accession>
<comment type="caution">
    <text evidence="7">The sequence shown here is derived from an EMBL/GenBank/DDBJ whole genome shotgun (WGS) entry which is preliminary data.</text>
</comment>
<evidence type="ECO:0000256" key="2">
    <source>
        <dbReference type="ARBA" id="ARBA00005417"/>
    </source>
</evidence>
<evidence type="ECO:0000256" key="3">
    <source>
        <dbReference type="ARBA" id="ARBA00022448"/>
    </source>
</evidence>
<dbReference type="PANTHER" id="PTHR43297:SF2">
    <property type="entry name" value="DIPEPTIDE TRANSPORT ATP-BINDING PROTEIN DPPD"/>
    <property type="match status" value="1"/>
</dbReference>
<proteinExistence type="inferred from homology"/>
<comment type="similarity">
    <text evidence="2">Belongs to the ABC transporter superfamily.</text>
</comment>
<dbReference type="GO" id="GO:0016020">
    <property type="term" value="C:membrane"/>
    <property type="evidence" value="ECO:0007669"/>
    <property type="project" value="UniProtKB-SubCell"/>
</dbReference>
<dbReference type="GO" id="GO:0016887">
    <property type="term" value="F:ATP hydrolysis activity"/>
    <property type="evidence" value="ECO:0007669"/>
    <property type="project" value="InterPro"/>
</dbReference>
<organism evidence="7 8">
    <name type="scientific">Roseovarius nubinhibens</name>
    <dbReference type="NCBI Taxonomy" id="314263"/>
    <lineage>
        <taxon>Bacteria</taxon>
        <taxon>Pseudomonadati</taxon>
        <taxon>Pseudomonadota</taxon>
        <taxon>Alphaproteobacteria</taxon>
        <taxon>Rhodobacterales</taxon>
        <taxon>Roseobacteraceae</taxon>
        <taxon>Roseovarius</taxon>
    </lineage>
</organism>
<dbReference type="AlphaFoldDB" id="A0A348WEJ9"/>
<evidence type="ECO:0000259" key="6">
    <source>
        <dbReference type="Pfam" id="PF00005"/>
    </source>
</evidence>
<dbReference type="InterPro" id="IPR003439">
    <property type="entry name" value="ABC_transporter-like_ATP-bd"/>
</dbReference>
<dbReference type="EMBL" id="DMVW01000130">
    <property type="protein sequence ID" value="HAR52961.1"/>
    <property type="molecule type" value="Genomic_DNA"/>
</dbReference>
<evidence type="ECO:0000256" key="1">
    <source>
        <dbReference type="ARBA" id="ARBA00004370"/>
    </source>
</evidence>
<dbReference type="PANTHER" id="PTHR43297">
    <property type="entry name" value="OLIGOPEPTIDE TRANSPORT ATP-BINDING PROTEIN APPD"/>
    <property type="match status" value="1"/>
</dbReference>
<keyword evidence="3" id="KW-0813">Transport</keyword>
<dbReference type="Proteomes" id="UP000264719">
    <property type="component" value="Unassembled WGS sequence"/>
</dbReference>
<keyword evidence="4" id="KW-1003">Cell membrane</keyword>